<dbReference type="SUPFAM" id="SSF56801">
    <property type="entry name" value="Acetyl-CoA synthetase-like"/>
    <property type="match status" value="1"/>
</dbReference>
<name>A0A1I4L0V9_9ACTN</name>
<gene>
    <name evidence="5" type="ORF">SAMN05192584_12917</name>
</gene>
<dbReference type="EMBL" id="FOSG01000029">
    <property type="protein sequence ID" value="SFL84473.1"/>
    <property type="molecule type" value="Genomic_DNA"/>
</dbReference>
<dbReference type="InterPro" id="IPR010071">
    <property type="entry name" value="AA_adenyl_dom"/>
</dbReference>
<dbReference type="InterPro" id="IPR020459">
    <property type="entry name" value="AMP-binding"/>
</dbReference>
<proteinExistence type="predicted"/>
<evidence type="ECO:0000259" key="4">
    <source>
        <dbReference type="Pfam" id="PF13193"/>
    </source>
</evidence>
<dbReference type="FunFam" id="3.40.50.12780:FF:000012">
    <property type="entry name" value="Non-ribosomal peptide synthetase"/>
    <property type="match status" value="1"/>
</dbReference>
<keyword evidence="2" id="KW-0597">Phosphoprotein</keyword>
<evidence type="ECO:0000313" key="6">
    <source>
        <dbReference type="Proteomes" id="UP000198928"/>
    </source>
</evidence>
<dbReference type="Gene3D" id="3.30.300.30">
    <property type="match status" value="1"/>
</dbReference>
<organism evidence="5 6">
    <name type="scientific">Streptomyces pini</name>
    <dbReference type="NCBI Taxonomy" id="1520580"/>
    <lineage>
        <taxon>Bacteria</taxon>
        <taxon>Bacillati</taxon>
        <taxon>Actinomycetota</taxon>
        <taxon>Actinomycetes</taxon>
        <taxon>Kitasatosporales</taxon>
        <taxon>Streptomycetaceae</taxon>
        <taxon>Streptomyces</taxon>
    </lineage>
</organism>
<protein>
    <submittedName>
        <fullName evidence="5">Amino acid adenylation domain-containing protein</fullName>
    </submittedName>
</protein>
<dbReference type="FunFam" id="3.40.50.980:FF:000001">
    <property type="entry name" value="Non-ribosomal peptide synthetase"/>
    <property type="match status" value="1"/>
</dbReference>
<dbReference type="InterPro" id="IPR000873">
    <property type="entry name" value="AMP-dep_synth/lig_dom"/>
</dbReference>
<dbReference type="Gene3D" id="3.40.50.980">
    <property type="match status" value="2"/>
</dbReference>
<dbReference type="FunFam" id="3.30.300.30:FF:000010">
    <property type="entry name" value="Enterobactin synthetase component F"/>
    <property type="match status" value="1"/>
</dbReference>
<dbReference type="Pfam" id="PF00501">
    <property type="entry name" value="AMP-binding"/>
    <property type="match status" value="1"/>
</dbReference>
<dbReference type="Gene3D" id="2.30.38.10">
    <property type="entry name" value="Luciferase, Domain 3"/>
    <property type="match status" value="1"/>
</dbReference>
<dbReference type="Pfam" id="PF13193">
    <property type="entry name" value="AMP-binding_C"/>
    <property type="match status" value="1"/>
</dbReference>
<accession>A0A1I4L0V9</accession>
<dbReference type="GO" id="GO:0043041">
    <property type="term" value="P:amino acid activation for nonribosomal peptide biosynthetic process"/>
    <property type="evidence" value="ECO:0007669"/>
    <property type="project" value="TreeGrafter"/>
</dbReference>
<keyword evidence="6" id="KW-1185">Reference proteome</keyword>
<dbReference type="GO" id="GO:0005737">
    <property type="term" value="C:cytoplasm"/>
    <property type="evidence" value="ECO:0007669"/>
    <property type="project" value="TreeGrafter"/>
</dbReference>
<dbReference type="GO" id="GO:0031177">
    <property type="term" value="F:phosphopantetheine binding"/>
    <property type="evidence" value="ECO:0007669"/>
    <property type="project" value="TreeGrafter"/>
</dbReference>
<dbReference type="RefSeq" id="WP_093852293.1">
    <property type="nucleotide sequence ID" value="NZ_FOSG01000029.1"/>
</dbReference>
<dbReference type="InterPro" id="IPR025110">
    <property type="entry name" value="AMP-bd_C"/>
</dbReference>
<dbReference type="PRINTS" id="PR00154">
    <property type="entry name" value="AMPBINDING"/>
</dbReference>
<dbReference type="GO" id="GO:0044550">
    <property type="term" value="P:secondary metabolite biosynthetic process"/>
    <property type="evidence" value="ECO:0007669"/>
    <property type="project" value="UniProtKB-ARBA"/>
</dbReference>
<feature type="domain" description="AMP-dependent synthetase/ligase" evidence="3">
    <location>
        <begin position="8"/>
        <end position="355"/>
    </location>
</feature>
<dbReference type="NCBIfam" id="TIGR01733">
    <property type="entry name" value="AA-adenyl-dom"/>
    <property type="match status" value="1"/>
</dbReference>
<dbReference type="InterPro" id="IPR045851">
    <property type="entry name" value="AMP-bd_C_sf"/>
</dbReference>
<dbReference type="InterPro" id="IPR020845">
    <property type="entry name" value="AMP-binding_CS"/>
</dbReference>
<keyword evidence="1" id="KW-0596">Phosphopantetheine</keyword>
<dbReference type="PANTHER" id="PTHR45527">
    <property type="entry name" value="NONRIBOSOMAL PEPTIDE SYNTHETASE"/>
    <property type="match status" value="1"/>
</dbReference>
<dbReference type="Proteomes" id="UP000198928">
    <property type="component" value="Unassembled WGS sequence"/>
</dbReference>
<evidence type="ECO:0000256" key="2">
    <source>
        <dbReference type="ARBA" id="ARBA00022553"/>
    </source>
</evidence>
<dbReference type="PROSITE" id="PS00455">
    <property type="entry name" value="AMP_BINDING"/>
    <property type="match status" value="1"/>
</dbReference>
<dbReference type="PANTHER" id="PTHR45527:SF1">
    <property type="entry name" value="FATTY ACID SYNTHASE"/>
    <property type="match status" value="1"/>
</dbReference>
<dbReference type="OrthoDB" id="2472181at2"/>
<dbReference type="CDD" id="cd12117">
    <property type="entry name" value="A_NRPS_Srf_like"/>
    <property type="match status" value="1"/>
</dbReference>
<dbReference type="AlphaFoldDB" id="A0A1I4L0V9"/>
<reference evidence="6" key="1">
    <citation type="submission" date="2016-10" db="EMBL/GenBank/DDBJ databases">
        <authorList>
            <person name="Varghese N."/>
            <person name="Submissions S."/>
        </authorList>
    </citation>
    <scope>NUCLEOTIDE SEQUENCE [LARGE SCALE GENOMIC DNA]</scope>
    <source>
        <strain evidence="6">PL19</strain>
    </source>
</reference>
<evidence type="ECO:0000259" key="3">
    <source>
        <dbReference type="Pfam" id="PF00501"/>
    </source>
</evidence>
<sequence length="504" mass="54370">MTSVPEVFRDWAAKAPDAAAISAEGERISYSELDAWSEAVARHLAEDAGVRAGDRVAVSMERSPRLVVAMLGVLKAGAAYVPVDVNEPDRRLAAAVEDAGVRVALCEEGEEDRFTLHGVSTVPVPPPPAAPPEGGRAPLGPVGPHDLAYLMYTSGSTGRPKGVMVEHHSIVNLADDPDFADFGPGDRILPTAHVAFDVATFEIWGALLNGAELVMVPAHRTQPEELGETLRREGITFVWLTAALFHRQIEVDVRAFEGVGTVMAGGDVLSAPHVRELRDAVPGCRIVNGYGPTEATAFTTCHRVGPDEELGRSVPIGRPLRNVEARIVGEDGLPVPDGTPGELWIGGAGVARGYWERPELTERAFVTPAWAKGTRFYRSGDRARRRPDGVVEFLGRIDDQFKLRGFRIEPGEVESVLAGHPQVRNAAVAVRTSHLGDQRLVAWVVPAGDGVERRALRAHLRGRVPEQMIPAVFVEVPELPITANGKTDRKALPTPEWTSKAVYV</sequence>
<evidence type="ECO:0000313" key="5">
    <source>
        <dbReference type="EMBL" id="SFL84473.1"/>
    </source>
</evidence>
<evidence type="ECO:0000256" key="1">
    <source>
        <dbReference type="ARBA" id="ARBA00022450"/>
    </source>
</evidence>
<feature type="domain" description="AMP-binding enzyme C-terminal" evidence="4">
    <location>
        <begin position="412"/>
        <end position="486"/>
    </location>
</feature>